<proteinExistence type="inferred from homology"/>
<dbReference type="GO" id="GO:0000981">
    <property type="term" value="F:DNA-binding transcription factor activity, RNA polymerase II-specific"/>
    <property type="evidence" value="ECO:0007669"/>
    <property type="project" value="InterPro"/>
</dbReference>
<dbReference type="PANTHER" id="PTHR11211:SF15">
    <property type="entry name" value="IROQUOIS-CLASS HOMEODOMAIN PROTEIN IRX-2"/>
    <property type="match status" value="1"/>
</dbReference>
<evidence type="ECO:0000259" key="8">
    <source>
        <dbReference type="PROSITE" id="PS50071"/>
    </source>
</evidence>
<dbReference type="Proteomes" id="UP001046870">
    <property type="component" value="Chromosome 21"/>
</dbReference>
<comment type="subcellular location">
    <subcellularLocation>
        <location evidence="1 6">Nucleus</location>
    </subcellularLocation>
</comment>
<dbReference type="Gene3D" id="1.10.10.60">
    <property type="entry name" value="Homeodomain-like"/>
    <property type="match status" value="1"/>
</dbReference>
<feature type="region of interest" description="Disordered" evidence="7">
    <location>
        <begin position="172"/>
        <end position="237"/>
    </location>
</feature>
<evidence type="ECO:0000256" key="5">
    <source>
        <dbReference type="ARBA" id="ARBA00023242"/>
    </source>
</evidence>
<feature type="DNA-binding region" description="Homeobox" evidence="6">
    <location>
        <begin position="115"/>
        <end position="171"/>
    </location>
</feature>
<dbReference type="GO" id="GO:0005634">
    <property type="term" value="C:nucleus"/>
    <property type="evidence" value="ECO:0007669"/>
    <property type="project" value="UniProtKB-SubCell"/>
</dbReference>
<dbReference type="Pfam" id="PF05920">
    <property type="entry name" value="Homeobox_KN"/>
    <property type="match status" value="1"/>
</dbReference>
<dbReference type="SMART" id="SM00389">
    <property type="entry name" value="HOX"/>
    <property type="match status" value="1"/>
</dbReference>
<evidence type="ECO:0000256" key="4">
    <source>
        <dbReference type="ARBA" id="ARBA00023155"/>
    </source>
</evidence>
<dbReference type="InterPro" id="IPR003893">
    <property type="entry name" value="Iroquois_homeo"/>
</dbReference>
<dbReference type="PROSITE" id="PS50071">
    <property type="entry name" value="HOMEOBOX_2"/>
    <property type="match status" value="1"/>
</dbReference>
<accession>A0A9D3SVZ5</accession>
<evidence type="ECO:0000256" key="2">
    <source>
        <dbReference type="ARBA" id="ARBA00008446"/>
    </source>
</evidence>
<dbReference type="PANTHER" id="PTHR11211">
    <property type="entry name" value="IROQUOIS-CLASS HOMEODOMAIN PROTEIN IRX"/>
    <property type="match status" value="1"/>
</dbReference>
<gene>
    <name evidence="9" type="ORF">MATL_G00233490</name>
</gene>
<comment type="caution">
    <text evidence="9">The sequence shown here is derived from an EMBL/GenBank/DDBJ whole genome shotgun (WGS) entry which is preliminary data.</text>
</comment>
<feature type="region of interest" description="Disordered" evidence="7">
    <location>
        <begin position="280"/>
        <end position="332"/>
    </location>
</feature>
<comment type="similarity">
    <text evidence="2">Belongs to the TALE/IRO homeobox family.</text>
</comment>
<dbReference type="FunFam" id="1.10.10.60:FF:000003">
    <property type="entry name" value="Iroquois-class homeobox protein IRX"/>
    <property type="match status" value="1"/>
</dbReference>
<dbReference type="SMART" id="SM00548">
    <property type="entry name" value="IRO"/>
    <property type="match status" value="1"/>
</dbReference>
<dbReference type="InterPro" id="IPR008422">
    <property type="entry name" value="KN_HD"/>
</dbReference>
<feature type="domain" description="Homeobox" evidence="8">
    <location>
        <begin position="113"/>
        <end position="170"/>
    </location>
</feature>
<organism evidence="9 10">
    <name type="scientific">Megalops atlanticus</name>
    <name type="common">Tarpon</name>
    <name type="synonym">Clupea gigantea</name>
    <dbReference type="NCBI Taxonomy" id="7932"/>
    <lineage>
        <taxon>Eukaryota</taxon>
        <taxon>Metazoa</taxon>
        <taxon>Chordata</taxon>
        <taxon>Craniata</taxon>
        <taxon>Vertebrata</taxon>
        <taxon>Euteleostomi</taxon>
        <taxon>Actinopterygii</taxon>
        <taxon>Neopterygii</taxon>
        <taxon>Teleostei</taxon>
        <taxon>Elopiformes</taxon>
        <taxon>Megalopidae</taxon>
        <taxon>Megalops</taxon>
    </lineage>
</organism>
<dbReference type="GO" id="GO:0000978">
    <property type="term" value="F:RNA polymerase II cis-regulatory region sequence-specific DNA binding"/>
    <property type="evidence" value="ECO:0007669"/>
    <property type="project" value="TreeGrafter"/>
</dbReference>
<dbReference type="CDD" id="cd00086">
    <property type="entry name" value="homeodomain"/>
    <property type="match status" value="1"/>
</dbReference>
<evidence type="ECO:0000256" key="7">
    <source>
        <dbReference type="SAM" id="MobiDB-lite"/>
    </source>
</evidence>
<evidence type="ECO:0000313" key="9">
    <source>
        <dbReference type="EMBL" id="KAG7458029.1"/>
    </source>
</evidence>
<protein>
    <recommendedName>
        <fullName evidence="8">Homeobox domain-containing protein</fullName>
    </recommendedName>
</protein>
<dbReference type="GO" id="GO:0048468">
    <property type="term" value="P:cell development"/>
    <property type="evidence" value="ECO:0007669"/>
    <property type="project" value="TreeGrafter"/>
</dbReference>
<name>A0A9D3SVZ5_MEGAT</name>
<dbReference type="EMBL" id="JAFDVH010000021">
    <property type="protein sequence ID" value="KAG7458029.1"/>
    <property type="molecule type" value="Genomic_DNA"/>
</dbReference>
<dbReference type="InterPro" id="IPR001356">
    <property type="entry name" value="HD"/>
</dbReference>
<keyword evidence="3 6" id="KW-0238">DNA-binding</keyword>
<dbReference type="InterPro" id="IPR009057">
    <property type="entry name" value="Homeodomain-like_sf"/>
</dbReference>
<dbReference type="SUPFAM" id="SSF46689">
    <property type="entry name" value="Homeodomain-like"/>
    <property type="match status" value="1"/>
</dbReference>
<keyword evidence="5 6" id="KW-0539">Nucleus</keyword>
<evidence type="ECO:0000313" key="10">
    <source>
        <dbReference type="Proteomes" id="UP001046870"/>
    </source>
</evidence>
<dbReference type="GO" id="GO:0030182">
    <property type="term" value="P:neuron differentiation"/>
    <property type="evidence" value="ECO:0007669"/>
    <property type="project" value="TreeGrafter"/>
</dbReference>
<keyword evidence="10" id="KW-1185">Reference proteome</keyword>
<dbReference type="AlphaFoldDB" id="A0A9D3SVZ5"/>
<dbReference type="InterPro" id="IPR017970">
    <property type="entry name" value="Homeobox_CS"/>
</dbReference>
<evidence type="ECO:0000256" key="3">
    <source>
        <dbReference type="ARBA" id="ARBA00023125"/>
    </source>
</evidence>
<evidence type="ECO:0000256" key="6">
    <source>
        <dbReference type="PROSITE-ProRule" id="PRU00108"/>
    </source>
</evidence>
<reference evidence="9" key="1">
    <citation type="submission" date="2021-01" db="EMBL/GenBank/DDBJ databases">
        <authorList>
            <person name="Zahm M."/>
            <person name="Roques C."/>
            <person name="Cabau C."/>
            <person name="Klopp C."/>
            <person name="Donnadieu C."/>
            <person name="Jouanno E."/>
            <person name="Lampietro C."/>
            <person name="Louis A."/>
            <person name="Herpin A."/>
            <person name="Echchiki A."/>
            <person name="Berthelot C."/>
            <person name="Parey E."/>
            <person name="Roest-Crollius H."/>
            <person name="Braasch I."/>
            <person name="Postlethwait J."/>
            <person name="Bobe J."/>
            <person name="Montfort J."/>
            <person name="Bouchez O."/>
            <person name="Begum T."/>
            <person name="Mejri S."/>
            <person name="Adams A."/>
            <person name="Chen W.-J."/>
            <person name="Guiguen Y."/>
        </authorList>
    </citation>
    <scope>NUCLEOTIDE SEQUENCE</scope>
    <source>
        <strain evidence="9">YG-15Mar2019-1</strain>
        <tissue evidence="9">Brain</tissue>
    </source>
</reference>
<sequence>MWYPQGYLRPGSGSLPICSWPVGSSEPTISRSEGLAIPPSGSAFSPLPGSAIFTGPFTDFSSTLMYSATFATGLPACLGSPNDVDTSRLAGAIRCHPHRSLGYPYPLTDPGYRSNAARDATAVLKSWLEEHEKNPYPTKGEKIMLAVITKMTLTQVSTWFANARRRLKKDNKVTWAGQPRSGNEDEDEECQDGGKNPDCLGKSVDKREPPAEEGVNFHIERRRDNYSPVQSNGASASFRAPDTVCNIQKEPLEGCLSLDPLTSSATTTVEVRDLNHNRRDLKGSSVSHSGAPLDRRISWGAQTQTSKPKLWSLAEIATSDPKDRRDRQGPSSTLINVITDIQG</sequence>
<dbReference type="OrthoDB" id="5399138at2759"/>
<dbReference type="PROSITE" id="PS00027">
    <property type="entry name" value="HOMEOBOX_1"/>
    <property type="match status" value="1"/>
</dbReference>
<evidence type="ECO:0000256" key="1">
    <source>
        <dbReference type="ARBA" id="ARBA00004123"/>
    </source>
</evidence>
<keyword evidence="4 6" id="KW-0371">Homeobox</keyword>